<feature type="chain" id="PRO_5035906363" evidence="1">
    <location>
        <begin position="22"/>
        <end position="336"/>
    </location>
</feature>
<dbReference type="Proteomes" id="UP000681720">
    <property type="component" value="Unassembled WGS sequence"/>
</dbReference>
<dbReference type="AlphaFoldDB" id="A0A8S2NQJ5"/>
<dbReference type="InterPro" id="IPR021243">
    <property type="entry name" value="DUF2804"/>
</dbReference>
<evidence type="ECO:0000313" key="2">
    <source>
        <dbReference type="EMBL" id="CAF4013944.1"/>
    </source>
</evidence>
<protein>
    <submittedName>
        <fullName evidence="2">Uncharacterized protein</fullName>
    </submittedName>
</protein>
<dbReference type="PANTHER" id="PTHR35868:SF4">
    <property type="entry name" value="DUF2804 DOMAIN-CONTAINING PROTEIN"/>
    <property type="match status" value="1"/>
</dbReference>
<keyword evidence="1" id="KW-0732">Signal</keyword>
<evidence type="ECO:0000313" key="3">
    <source>
        <dbReference type="Proteomes" id="UP000681720"/>
    </source>
</evidence>
<name>A0A8S2NQJ5_9BILA</name>
<proteinExistence type="predicted"/>
<dbReference type="PANTHER" id="PTHR35868">
    <property type="entry name" value="DUF2804 DOMAIN-CONTAINING PROTEIN-RELATED"/>
    <property type="match status" value="1"/>
</dbReference>
<dbReference type="EMBL" id="CAJOBJ010004871">
    <property type="protein sequence ID" value="CAF4013944.1"/>
    <property type="molecule type" value="Genomic_DNA"/>
</dbReference>
<evidence type="ECO:0000256" key="1">
    <source>
        <dbReference type="SAM" id="SignalP"/>
    </source>
</evidence>
<comment type="caution">
    <text evidence="2">The sequence shown here is derived from an EMBL/GenBank/DDBJ whole genome shotgun (WGS) entry which is preliminary data.</text>
</comment>
<accession>A0A8S2NQJ5</accession>
<dbReference type="Pfam" id="PF10974">
    <property type="entry name" value="DUF2804"/>
    <property type="match status" value="1"/>
</dbReference>
<gene>
    <name evidence="2" type="ORF">GIL414_LOCUS12472</name>
</gene>
<organism evidence="2 3">
    <name type="scientific">Rotaria magnacalcarata</name>
    <dbReference type="NCBI Taxonomy" id="392030"/>
    <lineage>
        <taxon>Eukaryota</taxon>
        <taxon>Metazoa</taxon>
        <taxon>Spiralia</taxon>
        <taxon>Gnathifera</taxon>
        <taxon>Rotifera</taxon>
        <taxon>Eurotatoria</taxon>
        <taxon>Bdelloidea</taxon>
        <taxon>Philodinida</taxon>
        <taxon>Philodinidae</taxon>
        <taxon>Rotaria</taxon>
    </lineage>
</organism>
<sequence length="336" mass="37564">MQTIACLVIFTFSTCIIDGRSAAIGGCPRGKPMVYCLIDPCTTSTCPGDKSATCTANYCGGCNAIWTSANGKPAKCSTCPSDHGVVQCFVDPCKDKTCPKYPDAKCVANYCGGCNAEWFLANGQQVQCRTTASKNAQYVSLPKSKYLGSIQDRLPLKTDEFGRYTKPLALIDYSWTSSSKLFDFIAFKHWDFKSISTSNYFIVVAIANFNYVANAFVYIIDRTSQEKAIYQYESRSILAQAVKEQAKSSIDGCTHYYQSSSEYIRLCYNTEDKVYEINVNVPMKNGHQVLLDSKIEYSNEKHQSMVLIYPVEQTRPAYTHKVADTFIFPNNNLYTE</sequence>
<feature type="signal peptide" evidence="1">
    <location>
        <begin position="1"/>
        <end position="21"/>
    </location>
</feature>
<reference evidence="2" key="1">
    <citation type="submission" date="2021-02" db="EMBL/GenBank/DDBJ databases">
        <authorList>
            <person name="Nowell W R."/>
        </authorList>
    </citation>
    <scope>NUCLEOTIDE SEQUENCE</scope>
</reference>